<dbReference type="SFLD" id="SFLDG01084">
    <property type="entry name" value="Uncharacterised_Radical_SAM_Su"/>
    <property type="match status" value="1"/>
</dbReference>
<evidence type="ECO:0000256" key="1">
    <source>
        <dbReference type="ARBA" id="ARBA00022723"/>
    </source>
</evidence>
<comment type="caution">
    <text evidence="5">The sequence shown here is derived from an EMBL/GenBank/DDBJ whole genome shotgun (WGS) entry which is preliminary data.</text>
</comment>
<dbReference type="GO" id="GO:0051536">
    <property type="term" value="F:iron-sulfur cluster binding"/>
    <property type="evidence" value="ECO:0007669"/>
    <property type="project" value="UniProtKB-KW"/>
</dbReference>
<protein>
    <submittedName>
        <fullName evidence="5">Radical SAM protein</fullName>
    </submittedName>
</protein>
<organism evidence="5 6">
    <name type="scientific">Candidatus Segetimicrobium genomatis</name>
    <dbReference type="NCBI Taxonomy" id="2569760"/>
    <lineage>
        <taxon>Bacteria</taxon>
        <taxon>Bacillati</taxon>
        <taxon>Candidatus Sysuimicrobiota</taxon>
        <taxon>Candidatus Sysuimicrobiia</taxon>
        <taxon>Candidatus Sysuimicrobiales</taxon>
        <taxon>Candidatus Segetimicrobiaceae</taxon>
        <taxon>Candidatus Segetimicrobium</taxon>
    </lineage>
</organism>
<gene>
    <name evidence="5" type="ORF">E6H01_12275</name>
</gene>
<evidence type="ECO:0000256" key="2">
    <source>
        <dbReference type="ARBA" id="ARBA00023004"/>
    </source>
</evidence>
<evidence type="ECO:0000313" key="6">
    <source>
        <dbReference type="Proteomes" id="UP000319353"/>
    </source>
</evidence>
<dbReference type="InterPro" id="IPR040086">
    <property type="entry name" value="MJ0683-like"/>
</dbReference>
<keyword evidence="3" id="KW-0411">Iron-sulfur</keyword>
<reference evidence="5 6" key="1">
    <citation type="journal article" date="2019" name="Nat. Microbiol.">
        <title>Mediterranean grassland soil C-N compound turnover is dependent on rainfall and depth, and is mediated by genomically divergent microorganisms.</title>
        <authorList>
            <person name="Diamond S."/>
            <person name="Andeer P.F."/>
            <person name="Li Z."/>
            <person name="Crits-Christoph A."/>
            <person name="Burstein D."/>
            <person name="Anantharaman K."/>
            <person name="Lane K.R."/>
            <person name="Thomas B.C."/>
            <person name="Pan C."/>
            <person name="Northen T.R."/>
            <person name="Banfield J.F."/>
        </authorList>
    </citation>
    <scope>NUCLEOTIDE SEQUENCE [LARGE SCALE GENOMIC DNA]</scope>
    <source>
        <strain evidence="5">NP_4</strain>
    </source>
</reference>
<dbReference type="EMBL" id="VBAL01000163">
    <property type="protein sequence ID" value="TMI98549.1"/>
    <property type="molecule type" value="Genomic_DNA"/>
</dbReference>
<dbReference type="Pfam" id="PF04055">
    <property type="entry name" value="Radical_SAM"/>
    <property type="match status" value="1"/>
</dbReference>
<dbReference type="SFLD" id="SFLDS00029">
    <property type="entry name" value="Radical_SAM"/>
    <property type="match status" value="1"/>
</dbReference>
<accession>A0A537KS20</accession>
<keyword evidence="2" id="KW-0408">Iron</keyword>
<name>A0A537KS20_9BACT</name>
<proteinExistence type="predicted"/>
<dbReference type="PANTHER" id="PTHR43432">
    <property type="entry name" value="SLR0285 PROTEIN"/>
    <property type="match status" value="1"/>
</dbReference>
<feature type="domain" description="Radical SAM core" evidence="4">
    <location>
        <begin position="20"/>
        <end position="176"/>
    </location>
</feature>
<dbReference type="GO" id="GO:0003824">
    <property type="term" value="F:catalytic activity"/>
    <property type="evidence" value="ECO:0007669"/>
    <property type="project" value="InterPro"/>
</dbReference>
<dbReference type="InterPro" id="IPR058240">
    <property type="entry name" value="rSAM_sf"/>
</dbReference>
<dbReference type="Proteomes" id="UP000319353">
    <property type="component" value="Unassembled WGS sequence"/>
</dbReference>
<evidence type="ECO:0000259" key="4">
    <source>
        <dbReference type="Pfam" id="PF04055"/>
    </source>
</evidence>
<dbReference type="InterPro" id="IPR007197">
    <property type="entry name" value="rSAM"/>
</dbReference>
<evidence type="ECO:0000313" key="5">
    <source>
        <dbReference type="EMBL" id="TMI98549.1"/>
    </source>
</evidence>
<sequence length="275" mass="30743">MTVDTALRKDPLPGIDYSFNPYIGCYHGCVFCYTPRLMRMDRNEWGTSVVVKRNAATVVAKEVRKLPRGLVAISTATDPYQFVEGKYRITRHALEVLLRANWPVSVLSRAPLMTRDLDLFTQFEEIEVGMSVPTLDDRARALLEPWAPPIDARLRCLRALADSGLTTFVGFAPAYPPTGRWTPESIAEAFAKAGVKKMFTRALDARWGVPEAIARQLDGSELAEELRRIGDLETIAPFVSRVGEECRARGIDFRNAFEFRLPESNSGFGSPDTGR</sequence>
<dbReference type="GO" id="GO:0046872">
    <property type="term" value="F:metal ion binding"/>
    <property type="evidence" value="ECO:0007669"/>
    <property type="project" value="UniProtKB-KW"/>
</dbReference>
<dbReference type="Gene3D" id="3.80.30.30">
    <property type="match status" value="1"/>
</dbReference>
<dbReference type="PANTHER" id="PTHR43432:SF6">
    <property type="entry name" value="RADICAL SAM CORE DOMAIN-CONTAINING PROTEIN"/>
    <property type="match status" value="1"/>
</dbReference>
<evidence type="ECO:0000256" key="3">
    <source>
        <dbReference type="ARBA" id="ARBA00023014"/>
    </source>
</evidence>
<dbReference type="AlphaFoldDB" id="A0A537KS20"/>
<dbReference type="CDD" id="cd01335">
    <property type="entry name" value="Radical_SAM"/>
    <property type="match status" value="1"/>
</dbReference>
<dbReference type="SUPFAM" id="SSF102114">
    <property type="entry name" value="Radical SAM enzymes"/>
    <property type="match status" value="1"/>
</dbReference>
<keyword evidence="1" id="KW-0479">Metal-binding</keyword>